<dbReference type="OrthoDB" id="288532at2"/>
<dbReference type="InterPro" id="IPR027417">
    <property type="entry name" value="P-loop_NTPase"/>
</dbReference>
<gene>
    <name evidence="1" type="ORF">AVO45_00540</name>
</gene>
<dbReference type="GO" id="GO:0008146">
    <property type="term" value="F:sulfotransferase activity"/>
    <property type="evidence" value="ECO:0007669"/>
    <property type="project" value="InterPro"/>
</dbReference>
<dbReference type="RefSeq" id="WP_068343299.1">
    <property type="nucleotide sequence ID" value="NZ_LQBQ01000001.1"/>
</dbReference>
<proteinExistence type="predicted"/>
<reference evidence="2" key="1">
    <citation type="submission" date="2015-12" db="EMBL/GenBank/DDBJ databases">
        <authorList>
            <person name="Zhang G."/>
            <person name="Stingl U."/>
        </authorList>
    </citation>
    <scope>NUCLEOTIDE SEQUENCE [LARGE SCALE GENOMIC DNA]</scope>
    <source>
        <strain evidence="2">ZGT118</strain>
    </source>
</reference>
<dbReference type="InterPro" id="IPR005331">
    <property type="entry name" value="Sulfotransferase"/>
</dbReference>
<dbReference type="Pfam" id="PF03567">
    <property type="entry name" value="Sulfotransfer_2"/>
    <property type="match status" value="1"/>
</dbReference>
<dbReference type="EMBL" id="LQBQ01000001">
    <property type="protein sequence ID" value="KUJ85520.1"/>
    <property type="molecule type" value="Genomic_DNA"/>
</dbReference>
<dbReference type="AlphaFoldDB" id="A0A101CYB2"/>
<dbReference type="Proteomes" id="UP000053791">
    <property type="component" value="Unassembled WGS sequence"/>
</dbReference>
<dbReference type="SUPFAM" id="SSF52540">
    <property type="entry name" value="P-loop containing nucleoside triphosphate hydrolases"/>
    <property type="match status" value="1"/>
</dbReference>
<sequence>MIISPGRAYVFVHIPKTGGTSLAQALETRAMKDDILIGDTPKARRRRKRLRGVQARGRLWKHATLADIDGLVSPDDLAGLFAFTLVRNPWDRVVSYYHWLRKQSFDHPAVELAGQLDFEGFALHPHTLASLRHAPARHYMQRADGIEQCAAYIRIENFWEDAEPLFEHLGFAVELPRLNRSERAGDYRVYYSPRSVEAVGDACQEDIARFGYRFE</sequence>
<evidence type="ECO:0000313" key="1">
    <source>
        <dbReference type="EMBL" id="KUJ85520.1"/>
    </source>
</evidence>
<name>A0A101CYB2_9RHOB</name>
<dbReference type="GO" id="GO:0016020">
    <property type="term" value="C:membrane"/>
    <property type="evidence" value="ECO:0007669"/>
    <property type="project" value="InterPro"/>
</dbReference>
<organism evidence="1 2">
    <name type="scientific">Ruegeria marisrubri</name>
    <dbReference type="NCBI Taxonomy" id="1685379"/>
    <lineage>
        <taxon>Bacteria</taxon>
        <taxon>Pseudomonadati</taxon>
        <taxon>Pseudomonadota</taxon>
        <taxon>Alphaproteobacteria</taxon>
        <taxon>Rhodobacterales</taxon>
        <taxon>Roseobacteraceae</taxon>
        <taxon>Ruegeria</taxon>
    </lineage>
</organism>
<protein>
    <submittedName>
        <fullName evidence="1">Type II secretory pathway, pullulanase PulA</fullName>
    </submittedName>
</protein>
<accession>A0A101CYB2</accession>
<evidence type="ECO:0000313" key="2">
    <source>
        <dbReference type="Proteomes" id="UP000053791"/>
    </source>
</evidence>
<keyword evidence="2" id="KW-1185">Reference proteome</keyword>
<dbReference type="Gene3D" id="3.40.50.300">
    <property type="entry name" value="P-loop containing nucleotide triphosphate hydrolases"/>
    <property type="match status" value="1"/>
</dbReference>
<comment type="caution">
    <text evidence="1">The sequence shown here is derived from an EMBL/GenBank/DDBJ whole genome shotgun (WGS) entry which is preliminary data.</text>
</comment>
<dbReference type="STRING" id="1685379.AVO45_00540"/>